<organism evidence="1">
    <name type="scientific">Siphoviridae sp. ctGz830</name>
    <dbReference type="NCBI Taxonomy" id="2827825"/>
    <lineage>
        <taxon>Viruses</taxon>
        <taxon>Duplodnaviria</taxon>
        <taxon>Heunggongvirae</taxon>
        <taxon>Uroviricota</taxon>
        <taxon>Caudoviricetes</taxon>
    </lineage>
</organism>
<name>A0A8S5TB50_9CAUD</name>
<reference evidence="1" key="1">
    <citation type="journal article" date="2021" name="Proc. Natl. Acad. Sci. U.S.A.">
        <title>A Catalog of Tens of Thousands of Viruses from Human Metagenomes Reveals Hidden Associations with Chronic Diseases.</title>
        <authorList>
            <person name="Tisza M.J."/>
            <person name="Buck C.B."/>
        </authorList>
    </citation>
    <scope>NUCLEOTIDE SEQUENCE</scope>
    <source>
        <strain evidence="1">CtGz830</strain>
    </source>
</reference>
<proteinExistence type="predicted"/>
<accession>A0A8S5TB50</accession>
<protein>
    <submittedName>
        <fullName evidence="1">Uncharacterized protein</fullName>
    </submittedName>
</protein>
<sequence>MSKEEFERACKIRGLATVNTVKDYIKRHDKKVYTEDDLIDVYRIEDERYSRIHHNSSKIYELDADNYAQIKDDKD</sequence>
<evidence type="ECO:0000313" key="1">
    <source>
        <dbReference type="EMBL" id="DAF59978.1"/>
    </source>
</evidence>
<dbReference type="EMBL" id="BK032780">
    <property type="protein sequence ID" value="DAF59978.1"/>
    <property type="molecule type" value="Genomic_DNA"/>
</dbReference>